<evidence type="ECO:0000313" key="4">
    <source>
        <dbReference type="Proteomes" id="UP000241854"/>
    </source>
</evidence>
<keyword evidence="1" id="KW-0963">Cytoplasm</keyword>
<dbReference type="AlphaFoldDB" id="A0A2R4NZ55"/>
<organism evidence="2 4">
    <name type="scientific">Campylobacter concisus</name>
    <dbReference type="NCBI Taxonomy" id="199"/>
    <lineage>
        <taxon>Bacteria</taxon>
        <taxon>Pseudomonadati</taxon>
        <taxon>Campylobacterota</taxon>
        <taxon>Epsilonproteobacteria</taxon>
        <taxon>Campylobacterales</taxon>
        <taxon>Campylobacteraceae</taxon>
        <taxon>Campylobacter</taxon>
    </lineage>
</organism>
<proteinExistence type="inferred from homology"/>
<dbReference type="Proteomes" id="UP000594571">
    <property type="component" value="Chromosome"/>
</dbReference>
<dbReference type="GO" id="GO:0005737">
    <property type="term" value="C:cytoplasm"/>
    <property type="evidence" value="ECO:0007669"/>
    <property type="project" value="UniProtKB-SubCell"/>
</dbReference>
<keyword evidence="1" id="KW-0143">Chaperone</keyword>
<evidence type="ECO:0000313" key="2">
    <source>
        <dbReference type="EMBL" id="AVX43712.1"/>
    </source>
</evidence>
<dbReference type="HAMAP" id="MF_02200">
    <property type="entry name" value="NapD"/>
    <property type="match status" value="1"/>
</dbReference>
<reference evidence="4 5" key="1">
    <citation type="journal article" date="2018" name="Emerg. Microbes Infect.">
        <title>Genomic analysis of oral Campylobacter concisus strains identified a potential bacterial molecular marker associated with active Crohn's disease.</title>
        <authorList>
            <person name="Liu F."/>
            <person name="Ma R."/>
            <person name="Tay C.Y.A."/>
            <person name="Octavia S."/>
            <person name="Lan R."/>
            <person name="Chung H.K.L."/>
            <person name="Riordan S.M."/>
            <person name="Grimm M.C."/>
            <person name="Leong R.W."/>
            <person name="Tanaka M.M."/>
            <person name="Connor S."/>
            <person name="Zhang L."/>
        </authorList>
    </citation>
    <scope>NUCLEOTIDE SEQUENCE [LARGE SCALE GENOMIC DNA]</scope>
    <source>
        <strain evidence="3 5">H16O-S1</strain>
        <strain evidence="2 4">P2CDO4</strain>
    </source>
</reference>
<evidence type="ECO:0000313" key="3">
    <source>
        <dbReference type="EMBL" id="QPH97385.1"/>
    </source>
</evidence>
<evidence type="ECO:0000313" key="5">
    <source>
        <dbReference type="Proteomes" id="UP000594571"/>
    </source>
</evidence>
<protein>
    <recommendedName>
        <fullName evidence="1">Chaperone NapD</fullName>
    </recommendedName>
    <alternativeName>
        <fullName evidence="1">NapA signal peptide-binding chaperone NapD</fullName>
    </alternativeName>
</protein>
<dbReference type="GO" id="GO:0051224">
    <property type="term" value="P:negative regulation of protein transport"/>
    <property type="evidence" value="ECO:0007669"/>
    <property type="project" value="UniProtKB-UniRule"/>
</dbReference>
<dbReference type="Pfam" id="PF03927">
    <property type="entry name" value="NapD"/>
    <property type="match status" value="1"/>
</dbReference>
<sequence length="113" mass="12621">MNISSLIVYTDNKNESVKGEISKLKECEIITDAEDRIVVVVSSESIEDEIRVFKMIEGISGVVSVAMVYSYQEDAQENRERLEANGKISEILTSDDVKAEDIAYGGSVHYKVR</sequence>
<comment type="similarity">
    <text evidence="1">Belongs to the NapD family.</text>
</comment>
<dbReference type="Proteomes" id="UP000241854">
    <property type="component" value="Chromosome"/>
</dbReference>
<comment type="function">
    <text evidence="1">Chaperone for NapA, the catalytic subunit of the periplasmic nitrate reductase. It binds directly and specifically to the twin-arginine signal peptide of NapA, preventing premature interaction with the Tat translocase and premature export.</text>
</comment>
<comment type="subunit">
    <text evidence="1">Interacts with the cytoplasmic NapA precursor.</text>
</comment>
<comment type="subcellular location">
    <subcellularLocation>
        <location evidence="1">Cytoplasm</location>
    </subcellularLocation>
</comment>
<dbReference type="GO" id="GO:0005048">
    <property type="term" value="F:signal sequence binding"/>
    <property type="evidence" value="ECO:0007669"/>
    <property type="project" value="UniProtKB-UniRule"/>
</dbReference>
<dbReference type="RefSeq" id="WP_002939660.1">
    <property type="nucleotide sequence ID" value="NZ_CABPTT010000002.1"/>
</dbReference>
<reference evidence="3 5" key="2">
    <citation type="journal article" date="2020" name="Microb. Genom.">
        <title>Analysis of complete Campylobacter concisus genomes identifies genomospecies features, secretion systems and novel plasmids and their association with severe ulcerative colitis.</title>
        <authorList>
            <person name="Liu F."/>
            <person name="Chen S."/>
            <person name="Luu L.D.W."/>
            <person name="Lee S.A."/>
            <person name="Tay A.C.Y."/>
            <person name="Wu R."/>
            <person name="Riordan S.M."/>
            <person name="Lan R."/>
            <person name="Liu L."/>
            <person name="Zhang L."/>
        </authorList>
    </citation>
    <scope>NUCLEOTIDE SEQUENCE [LARGE SCALE GENOMIC DNA]</scope>
    <source>
        <strain evidence="3 5">H16O-S1</strain>
    </source>
</reference>
<accession>A0A2R4NZ55</accession>
<dbReference type="Gene3D" id="3.30.70.920">
    <property type="match status" value="1"/>
</dbReference>
<gene>
    <name evidence="1" type="primary">napD</name>
    <name evidence="2" type="ORF">CCS77_0651</name>
    <name evidence="3" type="ORF">CVS89_03695</name>
</gene>
<name>A0A2R4NZ55_9BACT</name>
<evidence type="ECO:0000256" key="1">
    <source>
        <dbReference type="HAMAP-Rule" id="MF_02200"/>
    </source>
</evidence>
<dbReference type="EMBL" id="CP021642">
    <property type="protein sequence ID" value="AVX43712.1"/>
    <property type="molecule type" value="Genomic_DNA"/>
</dbReference>
<dbReference type="InterPro" id="IPR005623">
    <property type="entry name" value="Chaperone_NapD_NO3_reduct"/>
</dbReference>
<dbReference type="EMBL" id="CP049263">
    <property type="protein sequence ID" value="QPH97385.1"/>
    <property type="molecule type" value="Genomic_DNA"/>
</dbReference>